<protein>
    <submittedName>
        <fullName evidence="1">Uncharacterized protein</fullName>
    </submittedName>
</protein>
<evidence type="ECO:0000313" key="1">
    <source>
        <dbReference type="EMBL" id="CAA7263022.1"/>
    </source>
</evidence>
<dbReference type="EMBL" id="CACVBS010000038">
    <property type="protein sequence ID" value="CAA7263022.1"/>
    <property type="molecule type" value="Genomic_DNA"/>
</dbReference>
<name>A0A8S0WQM0_CYCAE</name>
<dbReference type="Proteomes" id="UP000467700">
    <property type="component" value="Unassembled WGS sequence"/>
</dbReference>
<keyword evidence="2" id="KW-1185">Reference proteome</keyword>
<accession>A0A8S0WQM0</accession>
<proteinExistence type="predicted"/>
<dbReference type="AlphaFoldDB" id="A0A8S0WQM0"/>
<gene>
    <name evidence="1" type="ORF">AAE3_LOCUS5484</name>
</gene>
<sequence length="104" mass="11872">MSPNSQGEFRNWYLRGVFDSSLDDVVHNDLGTPTRFLSYINQIPPQRQHSPPLPPPLPSYEPLLYTLLWRPLSPPRDMHHVPHTLFTAHVTSTAPDTPKHTLLA</sequence>
<organism evidence="1 2">
    <name type="scientific">Cyclocybe aegerita</name>
    <name type="common">Black poplar mushroom</name>
    <name type="synonym">Agrocybe aegerita</name>
    <dbReference type="NCBI Taxonomy" id="1973307"/>
    <lineage>
        <taxon>Eukaryota</taxon>
        <taxon>Fungi</taxon>
        <taxon>Dikarya</taxon>
        <taxon>Basidiomycota</taxon>
        <taxon>Agaricomycotina</taxon>
        <taxon>Agaricomycetes</taxon>
        <taxon>Agaricomycetidae</taxon>
        <taxon>Agaricales</taxon>
        <taxon>Agaricineae</taxon>
        <taxon>Bolbitiaceae</taxon>
        <taxon>Cyclocybe</taxon>
    </lineage>
</organism>
<evidence type="ECO:0000313" key="2">
    <source>
        <dbReference type="Proteomes" id="UP000467700"/>
    </source>
</evidence>
<comment type="caution">
    <text evidence="1">The sequence shown here is derived from an EMBL/GenBank/DDBJ whole genome shotgun (WGS) entry which is preliminary data.</text>
</comment>
<reference evidence="1 2" key="1">
    <citation type="submission" date="2020-01" db="EMBL/GenBank/DDBJ databases">
        <authorList>
            <person name="Gupta K D."/>
        </authorList>
    </citation>
    <scope>NUCLEOTIDE SEQUENCE [LARGE SCALE GENOMIC DNA]</scope>
</reference>